<feature type="region of interest" description="Disordered" evidence="1">
    <location>
        <begin position="168"/>
        <end position="202"/>
    </location>
</feature>
<feature type="compositionally biased region" description="Gly residues" evidence="1">
    <location>
        <begin position="755"/>
        <end position="786"/>
    </location>
</feature>
<evidence type="ECO:0000256" key="2">
    <source>
        <dbReference type="SAM" id="SignalP"/>
    </source>
</evidence>
<name>A0A1G4GX51_PLAVI</name>
<organism evidence="3 4">
    <name type="scientific">Plasmodium vivax</name>
    <name type="common">malaria parasite P. vivax</name>
    <dbReference type="NCBI Taxonomy" id="5855"/>
    <lineage>
        <taxon>Eukaryota</taxon>
        <taxon>Sar</taxon>
        <taxon>Alveolata</taxon>
        <taxon>Apicomplexa</taxon>
        <taxon>Aconoidasida</taxon>
        <taxon>Haemosporida</taxon>
        <taxon>Plasmodiidae</taxon>
        <taxon>Plasmodium</taxon>
        <taxon>Plasmodium (Plasmodium)</taxon>
    </lineage>
</organism>
<dbReference type="EMBL" id="LT615247">
    <property type="protein sequence ID" value="SCO67170.1"/>
    <property type="molecule type" value="Genomic_DNA"/>
</dbReference>
<feature type="region of interest" description="Disordered" evidence="1">
    <location>
        <begin position="1114"/>
        <end position="1175"/>
    </location>
</feature>
<feature type="compositionally biased region" description="Polar residues" evidence="1">
    <location>
        <begin position="865"/>
        <end position="875"/>
    </location>
</feature>
<accession>A0A1G4GX51</accession>
<keyword evidence="2" id="KW-0732">Signal</keyword>
<feature type="signal peptide" evidence="2">
    <location>
        <begin position="1"/>
        <end position="21"/>
    </location>
</feature>
<evidence type="ECO:0000313" key="4">
    <source>
        <dbReference type="Proteomes" id="UP000196402"/>
    </source>
</evidence>
<dbReference type="eggNOG" id="ENOG502SBMM">
    <property type="taxonomic scope" value="Eukaryota"/>
</dbReference>
<feature type="chain" id="PRO_5009234191" evidence="2">
    <location>
        <begin position="22"/>
        <end position="1640"/>
    </location>
</feature>
<reference evidence="3 4" key="1">
    <citation type="submission" date="2016-07" db="EMBL/GenBank/DDBJ databases">
        <authorList>
            <consortium name="Pathogen Informatics"/>
        </authorList>
    </citation>
    <scope>NUCLEOTIDE SEQUENCE [LARGE SCALE GENOMIC DNA]</scope>
</reference>
<feature type="compositionally biased region" description="Low complexity" evidence="1">
    <location>
        <begin position="819"/>
        <end position="829"/>
    </location>
</feature>
<protein>
    <submittedName>
        <fullName evidence="3">Uncharacterized protein</fullName>
    </submittedName>
</protein>
<sequence>MVCPQLLALLLIVINIKCVVSLRTHTFRNRLGIQHQHSDFLHGGEQGRRRDVPTFVNVTYKNGLKLPSRCIFDRLRNPFKCLSPLRGSFQTVQVSRRERKGDSSRLENLSITQGTSVAVLQGEGKNVVSEKRNILCNRLKERTQDGHLLDEGSDAVGGGSKDQITHDRGIEIEQGKSPKREEGGARGMSQIQGKGGSLVGRSRGAYRKRGPPQGVVDIQNTHVRGFLQGGGEGRSLHLLNYIYQSWKEKNFANFVTAIKDEGFDHTCVEKWLHKMSISLNKKYVKIQLRRDYVLIKNKYFDPRQTRVKEFHLTYGDINRCLEILIKDMGKFCSYEMSSILWAITIILIKLFKSSNSVDTSACAVYSEREAVVTTLLRNFREFFSLIVSHLNRVKGYLSIDESLWAIWSLCKLLHFNVLAAPPVGGGSGSGGSGGGDFSASDFSVSDFSVSDFSASDPSLGTSPQGEGPREGRAYSPHQVAYLKNKFQLTEESVTHILDIFNHIYKYLHGNLQFLQEKYYVYIPFIIFESQTLLLRSSVLLLNKILSIILRRNILLSLFSFDTLKRQYGRGTPQGQSRGAPLVSIPHSKNGYAQNGDVFKIKTLSKVYKLIKCISKIFYPLKNPNIRNLNLHNNYRSLDVALLGDFVRACNDVLVKYVDYFVFVIGRGGGECPVEEGGEVHLGVAAEGEDRLPPGERIRVEHKNELVFIYNCLKSSLVSLIKLDLKDKYLYEWLNGNMHLFQFGRARRGNAPVGSGPVGSGPVGSGPVGSGPVGSGPISGGPVGSGPISGGPMGNVPIAAALGDRYSDHFQSEELPGEGPPLVEGSPVGETNSKNTSYGEPQVGDGNTHLGQGEGVNLTPLGPPASVTTATPSNGSANPNDVCLDVLALSKFTKLYSTEMKRKLIDNVKRSIADSLNQFEDLYGGSDTDQVHYPTYVCINDIYIIQERKIEELYDEETKTFFKKKKKNNNFRNIIMPKQLAIYVNYIGRNMNLVETKKQLDEIFSLSVRYINTTRFNYFTSNDIIHFLQGLLNYYQVERKGVSALSEQVSKMLILLCSIVESSFLKWKSSNVCQLVYLLTKYKHIHRNIFNKFDWLLSTIEFPRYVYKRARVDPPGGGAAQSDYPDSPKMDSTEVDSPKMDSTEVDSPKMDIPEEDSPKMDGPKMDIPEEDSPKMDIPKMDGPKMDGPKMDSPEVVFSPPPHRSERTSKPTHISINEIKYDNLGSALWAMTSLNKHVIRKKFFLKFCYLFSVYISLHMKLYLSEKHRGGYYANGLDISTERTAKGESPNDDHFLRHHASYFKMPLDTMTISIYVNTFARKIKIGFKNLYDVIKDDVRIVSSFSLKELSYIMYSLANVDRSALGDSVFHGECSSLHDGGDAREEGKRRFEEFVQGAGALWVDELDGMFDAAQGGSPKEIGSREEEDAAANEVPHPDGERSGNVRSSDGGSGDGGDDHPTTGRSKTIARKKNFLKFKRDRIEISSEFLNSLMEKVFNCASAILQRKKKYLQEAASDDSLYLSNANKRKKIEIIDLMKLVYSIFVFLNQRVLIDRVDGIRFDLAEQIIRLYSLIVKSFPSTLNYIYVIIDTYALISNVYTLDAFTRGIIKEFVQICVKKVEEEKMLDLEKKKIILSIQNLKATN</sequence>
<dbReference type="VEuPathDB" id="PlasmoDB:PVP01_0907300"/>
<feature type="region of interest" description="Disordered" evidence="1">
    <location>
        <begin position="751"/>
        <end position="786"/>
    </location>
</feature>
<dbReference type="VEuPathDB" id="PlasmoDB:PVW1_090012400"/>
<feature type="compositionally biased region" description="Basic and acidic residues" evidence="1">
    <location>
        <begin position="1125"/>
        <end position="1175"/>
    </location>
</feature>
<feature type="region of interest" description="Disordered" evidence="1">
    <location>
        <begin position="1410"/>
        <end position="1461"/>
    </location>
</feature>
<proteinExistence type="predicted"/>
<dbReference type="VEuPathDB" id="PlasmoDB:PVX_091000"/>
<feature type="region of interest" description="Disordered" evidence="1">
    <location>
        <begin position="809"/>
        <end position="875"/>
    </location>
</feature>
<dbReference type="VEuPathDB" id="PlasmoDB:PVPAM_090012000"/>
<evidence type="ECO:0000313" key="3">
    <source>
        <dbReference type="EMBL" id="SCO67170.1"/>
    </source>
</evidence>
<evidence type="ECO:0000256" key="1">
    <source>
        <dbReference type="SAM" id="MobiDB-lite"/>
    </source>
</evidence>
<feature type="compositionally biased region" description="Basic and acidic residues" evidence="1">
    <location>
        <begin position="168"/>
        <end position="184"/>
    </location>
</feature>
<dbReference type="Proteomes" id="UP000196402">
    <property type="component" value="Chromosome 9"/>
</dbReference>
<gene>
    <name evidence="3" type="ORF">PVT01_090011000</name>
</gene>